<dbReference type="RefSeq" id="WP_108673406.1">
    <property type="nucleotide sequence ID" value="NZ_CP025989.1"/>
</dbReference>
<dbReference type="AlphaFoldDB" id="A0A2U8BSS7"/>
<keyword evidence="2" id="KW-1185">Reference proteome</keyword>
<evidence type="ECO:0000313" key="1">
    <source>
        <dbReference type="EMBL" id="AWD33392.1"/>
    </source>
</evidence>
<dbReference type="KEGG" id="fso:Fsol_00610"/>
<dbReference type="InterPro" id="IPR027417">
    <property type="entry name" value="P-loop_NTPase"/>
</dbReference>
<dbReference type="EMBL" id="CP025989">
    <property type="protein sequence ID" value="AWD33392.1"/>
    <property type="molecule type" value="Genomic_DNA"/>
</dbReference>
<name>A0A2U8BSS7_9RICK</name>
<accession>A0A2U8BSS7</accession>
<sequence>MKYLHHSLEREINAENLKNLWFAFGEEYGGVCFILSVLKSKLKSQAAANGGTLSIHEINFKQLNAEPELLNEVTRSYSLFGQKKENKLIVIDSVSNDISAELSQRLSKHISTPSRNTFIAVIGSGLKKNMKTRRFFESPSVARHIALFHSYSPSEQEKQSFWLYLLSKNRLQLTILLGCPDSLLSTHIILCTSRMEIVNAIEKMCISAQHECDVFDLSDKKHINVCRISVSEEEIKVFFPFENDIALLDIAHYLLFRERHFYYRVNLETTLDIAALRWLQSYYVKLSTLHQICLQFSSDAEVMNAMLELHIFLSNKQKSDLIKALRSTPSSKISELIILLLFQEKAIRTITENEFIDAIQENDKVTLQKLLQQ</sequence>
<gene>
    <name evidence="1" type="ORF">Fsol_00610</name>
</gene>
<dbReference type="Gene3D" id="3.40.50.300">
    <property type="entry name" value="P-loop containing nucleotide triphosphate hydrolases"/>
    <property type="match status" value="1"/>
</dbReference>
<reference evidence="1 2" key="1">
    <citation type="journal article" date="2018" name="Genome Biol. Evol.">
        <title>The Genome Sequence of "Candidatus Fokinia solitaria": Insights on Reductive Evolution in Rickettsiales.</title>
        <authorList>
            <person name="Floriano A.M."/>
            <person name="Castelli M."/>
            <person name="Krenek S."/>
            <person name="Berendonk T.U."/>
            <person name="Bazzocchi C."/>
            <person name="Petroni G."/>
            <person name="Sassera D."/>
        </authorList>
    </citation>
    <scope>NUCLEOTIDE SEQUENCE [LARGE SCALE GENOMIC DNA]</scope>
    <source>
        <strain evidence="1">Rio ETE_ALG 3VII</strain>
    </source>
</reference>
<proteinExistence type="predicted"/>
<protein>
    <submittedName>
        <fullName evidence="1">DNA polymerase III subunit delta</fullName>
    </submittedName>
</protein>
<evidence type="ECO:0000313" key="2">
    <source>
        <dbReference type="Proteomes" id="UP000244519"/>
    </source>
</evidence>
<organism evidence="1 2">
    <name type="scientific">Candidatus Fokinia solitaria</name>
    <dbReference type="NCBI Taxonomy" id="1802984"/>
    <lineage>
        <taxon>Bacteria</taxon>
        <taxon>Pseudomonadati</taxon>
        <taxon>Pseudomonadota</taxon>
        <taxon>Alphaproteobacteria</taxon>
        <taxon>Rickettsiales</taxon>
        <taxon>Candidatus Midichloriaceae</taxon>
        <taxon>Candidatus Fokinia</taxon>
    </lineage>
</organism>
<dbReference type="Proteomes" id="UP000244519">
    <property type="component" value="Chromosome"/>
</dbReference>